<dbReference type="EMBL" id="DAAVJZ010000035">
    <property type="protein sequence ID" value="HAF5106253.1"/>
    <property type="molecule type" value="Genomic_DNA"/>
</dbReference>
<dbReference type="EMBL" id="DAAUSW010000035">
    <property type="protein sequence ID" value="HAF3235471.1"/>
    <property type="molecule type" value="Genomic_DNA"/>
</dbReference>
<evidence type="ECO:0000313" key="4">
    <source>
        <dbReference type="EMBL" id="HAF1152271.1"/>
    </source>
</evidence>
<evidence type="ECO:0000313" key="2">
    <source>
        <dbReference type="EMBL" id="HAE3772125.1"/>
    </source>
</evidence>
<dbReference type="EMBL" id="DAAMJO010000019">
    <property type="protein sequence ID" value="HAC6931690.1"/>
    <property type="molecule type" value="Genomic_DNA"/>
</dbReference>
<evidence type="ECO:0000313" key="16">
    <source>
        <dbReference type="EMBL" id="QWV89435.1"/>
    </source>
</evidence>
<evidence type="ECO:0000313" key="1">
    <source>
        <dbReference type="EMBL" id="HAC6931690.1"/>
    </source>
</evidence>
<evidence type="ECO:0000313" key="13">
    <source>
        <dbReference type="EMBL" id="HAF6905347.1"/>
    </source>
</evidence>
<reference evidence="1" key="3">
    <citation type="submission" date="2018-07" db="EMBL/GenBank/DDBJ databases">
        <authorList>
            <consortium name="NCBI Pathogen Detection Project"/>
        </authorList>
    </citation>
    <scope>NUCLEOTIDE SEQUENCE</scope>
    <source>
        <strain evidence="4">09-2512</strain>
        <strain evidence="2">12-7276</strain>
        <strain evidence="3">13-1133</strain>
        <strain evidence="1">13-1575</strain>
        <strain evidence="11">138-69</strain>
        <strain evidence="14">2129</strain>
        <strain evidence="10">5</strain>
        <strain evidence="5">A4869</strain>
        <strain evidence="7">A5224</strain>
        <strain evidence="9">A5301</strain>
        <strain evidence="13">A6161</strain>
        <strain evidence="15">A62-5</strain>
        <strain evidence="6">B964</strain>
        <strain evidence="8">D1985</strain>
        <strain evidence="12">D441</strain>
    </source>
</reference>
<sequence length="161" mass="17822">MGNQPSENNAVWRHKVMYRLWNSYWLEHIVEVFNRRMDTVINAAILTLGATVFADSNFSWLLGGIVAVLSGCNIAWKFGQRAEAAKAQAHRYSVLISESGNLSTEDVLNRLLETEKQDSPVIEGMDAVARNKASASMGLKHRDQLSLPQKIIALLTVGNPG</sequence>
<evidence type="ECO:0000313" key="10">
    <source>
        <dbReference type="EMBL" id="HAF5097522.1"/>
    </source>
</evidence>
<dbReference type="EMBL" id="DAAUSQ010000005">
    <property type="protein sequence ID" value="HAF3049646.1"/>
    <property type="molecule type" value="Genomic_DNA"/>
</dbReference>
<dbReference type="EMBL" id="DAAUCQ010000005">
    <property type="protein sequence ID" value="HAF1152271.1"/>
    <property type="molecule type" value="Genomic_DNA"/>
</dbReference>
<dbReference type="EMBL" id="DAAVWH010000035">
    <property type="protein sequence ID" value="HAF6831757.1"/>
    <property type="molecule type" value="Genomic_DNA"/>
</dbReference>
<evidence type="ECO:0000313" key="8">
    <source>
        <dbReference type="EMBL" id="HAF5062713.1"/>
    </source>
</evidence>
<evidence type="ECO:0000313" key="14">
    <source>
        <dbReference type="EMBL" id="HAF6922770.1"/>
    </source>
</evidence>
<evidence type="ECO:0008006" key="17">
    <source>
        <dbReference type="Google" id="ProtNLM"/>
    </source>
</evidence>
<gene>
    <name evidence="1" type="ORF">G0D58_22360</name>
    <name evidence="2" type="ORF">G4A11_003834</name>
    <name evidence="3" type="ORF">G4Y59_004304</name>
    <name evidence="10" type="ORF">G7119_004090</name>
    <name evidence="6" type="ORF">G7148_004023</name>
    <name evidence="13" type="ORF">G7156_003935</name>
    <name evidence="9" type="ORF">G7891_001025</name>
    <name evidence="8" type="ORF">G7894_004066</name>
    <name evidence="11" type="ORF">G7897_004076</name>
    <name evidence="5" type="ORF">G7911_001083</name>
    <name evidence="7" type="ORF">G7914_003949</name>
    <name evidence="15" type="ORF">G7A58_003814</name>
    <name evidence="14" type="ORF">G7Z42_003964</name>
    <name evidence="12" type="ORF">G7Z63_004022</name>
    <name evidence="4" type="ORF">G9W20_001787</name>
    <name evidence="16" type="ORF">KQ244_20880</name>
</gene>
<evidence type="ECO:0000313" key="5">
    <source>
        <dbReference type="EMBL" id="HAF3049646.1"/>
    </source>
</evidence>
<reference evidence="16" key="4">
    <citation type="submission" date="2021-06" db="EMBL/GenBank/DDBJ databases">
        <authorList>
            <person name="Gal-Mor O."/>
            <person name="McClland M."/>
            <person name="Desai P."/>
            <person name="Porwollik S."/>
        </authorList>
    </citation>
    <scope>NUCLEOTIDE SEQUENCE</scope>
    <source>
        <strain evidence="16">45157</strain>
    </source>
</reference>
<evidence type="ECO:0000313" key="6">
    <source>
        <dbReference type="EMBL" id="HAF3235471.1"/>
    </source>
</evidence>
<evidence type="ECO:0000313" key="12">
    <source>
        <dbReference type="EMBL" id="HAF6831757.1"/>
    </source>
</evidence>
<reference evidence="1" key="2">
    <citation type="journal article" date="2018" name="Genome Biol.">
        <title>SKESA: strategic k-mer extension for scrupulous assemblies.</title>
        <authorList>
            <person name="Souvorov A."/>
            <person name="Agarwala R."/>
            <person name="Lipman D.J."/>
        </authorList>
    </citation>
    <scope>NUCLEOTIDE SEQUENCE</scope>
    <source>
        <strain evidence="4">09-2512</strain>
        <strain evidence="2">12-7276</strain>
        <strain evidence="3">13-1133</strain>
        <strain evidence="1">13-1575</strain>
        <strain evidence="11">138-69</strain>
        <strain evidence="14">2129</strain>
        <strain evidence="10">5</strain>
        <strain evidence="5">A4869</strain>
        <strain evidence="7">A5224</strain>
        <strain evidence="9">A5301</strain>
        <strain evidence="13">A6161</strain>
        <strain evidence="15">A62-5</strain>
        <strain evidence="6">B964</strain>
        <strain evidence="8">D1985</strain>
        <strain evidence="12">D441</strain>
    </source>
</reference>
<organism evidence="1">
    <name type="scientific">Salmonella paratyphi A</name>
    <dbReference type="NCBI Taxonomy" id="54388"/>
    <lineage>
        <taxon>Bacteria</taxon>
        <taxon>Pseudomonadati</taxon>
        <taxon>Pseudomonadota</taxon>
        <taxon>Gammaproteobacteria</taxon>
        <taxon>Enterobacterales</taxon>
        <taxon>Enterobacteriaceae</taxon>
        <taxon>Salmonella</taxon>
    </lineage>
</organism>
<reference evidence="16" key="1">
    <citation type="journal article" date="2012" name="Clin. Vaccine Immunol.">
        <title>Molecular and cellular characterization of a Salmonella enterica serovar Paratyphi a outbreak strain and the human immune response to infection.</title>
        <authorList>
            <person name="Gal-Mor O."/>
            <person name="Suez J."/>
            <person name="Elhadad D."/>
            <person name="Porwollik S."/>
            <person name="Leshem E."/>
            <person name="Valinsky L."/>
            <person name="McClelland M."/>
            <person name="Schwartz E."/>
            <person name="Rahav G."/>
        </authorList>
    </citation>
    <scope>NUCLEOTIDE SEQUENCE</scope>
    <source>
        <strain evidence="16">45157</strain>
    </source>
</reference>
<evidence type="ECO:0000313" key="9">
    <source>
        <dbReference type="EMBL" id="HAF5077277.1"/>
    </source>
</evidence>
<dbReference type="EMBL" id="DAATOY010000020">
    <property type="protein sequence ID" value="HAE9004358.1"/>
    <property type="molecule type" value="Genomic_DNA"/>
</dbReference>
<dbReference type="AlphaFoldDB" id="A0A5H9IHJ1"/>
<dbReference type="RefSeq" id="WP_023210423.1">
    <property type="nucleotide sequence ID" value="NZ_CP156168.1"/>
</dbReference>
<dbReference type="EMBL" id="DAAVJX010000033">
    <property type="protein sequence ID" value="HAF5097522.1"/>
    <property type="molecule type" value="Genomic_DNA"/>
</dbReference>
<dbReference type="EMBL" id="DAAUUW010000034">
    <property type="protein sequence ID" value="HAF3322094.1"/>
    <property type="molecule type" value="Genomic_DNA"/>
</dbReference>
<dbReference type="EMBL" id="DAAVJP010000035">
    <property type="protein sequence ID" value="HAF5062713.1"/>
    <property type="molecule type" value="Genomic_DNA"/>
</dbReference>
<dbReference type="EMBL" id="DAAWTG010000034">
    <property type="protein sequence ID" value="HAF9321635.1"/>
    <property type="molecule type" value="Genomic_DNA"/>
</dbReference>
<evidence type="ECO:0000313" key="15">
    <source>
        <dbReference type="EMBL" id="HAF9321635.1"/>
    </source>
</evidence>
<accession>A0A5H9IHJ1</accession>
<protein>
    <recommendedName>
        <fullName evidence="17">SMODS and SLOG-associating 2TM effector domain-containing protein</fullName>
    </recommendedName>
</protein>
<proteinExistence type="predicted"/>
<evidence type="ECO:0000313" key="11">
    <source>
        <dbReference type="EMBL" id="HAF5106253.1"/>
    </source>
</evidence>
<dbReference type="EMBL" id="DAARSO010000059">
    <property type="protein sequence ID" value="HAE3772125.1"/>
    <property type="molecule type" value="Genomic_DNA"/>
</dbReference>
<dbReference type="EMBL" id="DAAVWD010000035">
    <property type="protein sequence ID" value="HAF6905347.1"/>
    <property type="molecule type" value="Genomic_DNA"/>
</dbReference>
<evidence type="ECO:0000313" key="3">
    <source>
        <dbReference type="EMBL" id="HAE9004358.1"/>
    </source>
</evidence>
<dbReference type="EMBL" id="DAAVJT010000005">
    <property type="protein sequence ID" value="HAF5077277.1"/>
    <property type="molecule type" value="Genomic_DNA"/>
</dbReference>
<evidence type="ECO:0000313" key="7">
    <source>
        <dbReference type="EMBL" id="HAF3322094.1"/>
    </source>
</evidence>
<dbReference type="EMBL" id="DAAVWA010000030">
    <property type="protein sequence ID" value="HAF6922770.1"/>
    <property type="molecule type" value="Genomic_DNA"/>
</dbReference>
<dbReference type="EMBL" id="CP076727">
    <property type="protein sequence ID" value="QWV89435.1"/>
    <property type="molecule type" value="Genomic_DNA"/>
</dbReference>
<name>A0A5H9IHJ1_SALPT</name>